<dbReference type="SUPFAM" id="SSF50998">
    <property type="entry name" value="Quinoprotein alcohol dehydrogenase-like"/>
    <property type="match status" value="1"/>
</dbReference>
<comment type="similarity">
    <text evidence="2">Belongs to the DDB1 family.</text>
</comment>
<dbReference type="OrthoDB" id="433457at2759"/>
<dbReference type="PANTHER" id="PTHR10644">
    <property type="entry name" value="DNA REPAIR/RNA PROCESSING CPSF FAMILY"/>
    <property type="match status" value="1"/>
</dbReference>
<dbReference type="FunFam" id="2.130.10.10:FF:000629">
    <property type="entry name" value="UV-damaged DNA binding protein"/>
    <property type="match status" value="1"/>
</dbReference>
<keyword evidence="9" id="KW-1185">Reference proteome</keyword>
<evidence type="ECO:0000259" key="5">
    <source>
        <dbReference type="Pfam" id="PF03178"/>
    </source>
</evidence>
<gene>
    <name evidence="8" type="ORF">PDIGIT_LOCUS5525</name>
</gene>
<feature type="domain" description="RSE1/DDB1/CPSF1 first beta-propeller" evidence="6">
    <location>
        <begin position="60"/>
        <end position="404"/>
    </location>
</feature>
<dbReference type="EMBL" id="CAOQHR010000003">
    <property type="protein sequence ID" value="CAI6332500.1"/>
    <property type="molecule type" value="Genomic_DNA"/>
</dbReference>
<feature type="domain" description="RSE1/DDB1/CPSF1 second beta-propeller" evidence="7">
    <location>
        <begin position="459"/>
        <end position="766"/>
    </location>
</feature>
<dbReference type="InterPro" id="IPR050358">
    <property type="entry name" value="RSE1/DDB1/CFT1"/>
</dbReference>
<dbReference type="Pfam" id="PF10433">
    <property type="entry name" value="Beta-prop_RSE1_1st"/>
    <property type="match status" value="1"/>
</dbReference>
<dbReference type="InterPro" id="IPR011047">
    <property type="entry name" value="Quinoprotein_ADH-like_sf"/>
</dbReference>
<dbReference type="GO" id="GO:0003676">
    <property type="term" value="F:nucleic acid binding"/>
    <property type="evidence" value="ECO:0007669"/>
    <property type="project" value="InterPro"/>
</dbReference>
<comment type="subcellular location">
    <subcellularLocation>
        <location evidence="1">Nucleus</location>
    </subcellularLocation>
</comment>
<dbReference type="Gene3D" id="2.130.10.10">
    <property type="entry name" value="YVTN repeat-like/Quinoprotein amine dehydrogenase"/>
    <property type="match status" value="3"/>
</dbReference>
<dbReference type="Proteomes" id="UP001152607">
    <property type="component" value="Unassembled WGS sequence"/>
</dbReference>
<comment type="caution">
    <text evidence="8">The sequence shown here is derived from an EMBL/GenBank/DDBJ whole genome shotgun (WGS) entry which is preliminary data.</text>
</comment>
<dbReference type="InterPro" id="IPR004871">
    <property type="entry name" value="RSE1/DDB1/CPSF1_C"/>
</dbReference>
<name>A0A9W4UAK7_9PLEO</name>
<evidence type="ECO:0000256" key="2">
    <source>
        <dbReference type="ARBA" id="ARBA00007453"/>
    </source>
</evidence>
<evidence type="ECO:0000259" key="7">
    <source>
        <dbReference type="Pfam" id="PF23726"/>
    </source>
</evidence>
<dbReference type="InterPro" id="IPR015943">
    <property type="entry name" value="WD40/YVTN_repeat-like_dom_sf"/>
</dbReference>
<proteinExistence type="inferred from homology"/>
<sequence>MTAAIAIAHLHTFYLLTQASRYSCFASATNTNFAFTLHFAGKSAGFFIMAYVAPIHKPSSIRHALKLNFLTPDEDCLVVAKSNRLEFYTHNADGLTLQHSKVVYGKITMLQRLRPALSPTDHLFVGTDRFVYFTLSWNSEKKHVQTEKTFESVADNAARESQTGERCHVDPSGRFMTVEVYEGIITVIPLVQRGKKRKQEPDIAHLGEPQPCRLSEMFVRSSAFLRPRSFDVKPKLALLYEDTHSTVRLRIRDLAFEGGDAVELAEGENYQGELELGATHLIPIEGPTYGLVIIGETSIGYYNDLTKEILTEPLEDATIFVAWEQIDAQRFILADDYGRLYLFMLELGEEKQVLSWKLDLIGETSRASVLIYLDAGYVFVGSHQGDSQVIQISAKSMEVVQNFSNIAPILDFTIMDMGNRSGEGQTNEYSSGQARIVTGSGAYQDGSLRSVRSGVGLEDLGVLGEMEHISDIFSLNSDGHSELVDTLLVTFVNESRIFKFDAQGEVEEVEEFAGLQTLQTTLAAINLSQERVIQVTDKQVQISNLESGMVDHIWTPANNQPITAAYANQSHVILSLGGVTVATMNIETGLNKYTEKTFGAESQVACVALPPGSGSICFLGFWKSSQLSVCKVDSLDVISTIQISDDSVPRSLLLTQIFHDQPPTLFAAMADGNVVTYSFDTSKNELSGRKSIVLGTREAAFRALPRGNGIYNVFATCEHPSLIYGSEGRLVYSAVTAEKATAVCPFNSSAYPGSVAIATSEDLRIALVDTERTTHVQTLKVDETVRRIAYSPSLKAFGLGTIKRILKGGEEILLSHFKLVDEIQFKELDTWPLKEEELVESVMRCELPDGSGNVAERFVVGTAYLDDQNSTAERGRILILEVTQDRQLKLVTELAVRGGCRCLAMCEGRIVAALIKTIVVYDVKFQTESRPELVKAAAFRCSTAPIDITVNGNFIAIADLMKSLVVVQFSLGDTGLPDTLTEVSRHYQTTWATAVAEVDENTYLESDAEGNLAILYRDPHGVMEDDRRRLNVSAEMQLGEMVNRIRRIDVATAPDAPVIPRAFMATVEGSIYLLALIAPTHQNLLMTLQQNLALLVATPGDVPFAKFRAFKNQVRESEEPERFVDGELIERFLYLDDATQSKAVEGLGAEWDTERVKALVEGLRRLC</sequence>
<protein>
    <recommendedName>
        <fullName evidence="3">DNA damage-binding protein 1</fullName>
    </recommendedName>
</protein>
<keyword evidence="4" id="KW-0539">Nucleus</keyword>
<dbReference type="Pfam" id="PF23726">
    <property type="entry name" value="Beta-prop_RSE1_2nd"/>
    <property type="match status" value="1"/>
</dbReference>
<dbReference type="InterPro" id="IPR018846">
    <property type="entry name" value="Beta-prop_RSE1/DDB1/CPSF1_1st"/>
</dbReference>
<accession>A0A9W4UAK7</accession>
<evidence type="ECO:0000313" key="9">
    <source>
        <dbReference type="Proteomes" id="UP001152607"/>
    </source>
</evidence>
<evidence type="ECO:0000313" key="8">
    <source>
        <dbReference type="EMBL" id="CAI6332500.1"/>
    </source>
</evidence>
<dbReference type="AlphaFoldDB" id="A0A9W4UAK7"/>
<feature type="domain" description="RSE1/DDB1/CPSF1 C-terminal" evidence="5">
    <location>
        <begin position="815"/>
        <end position="1133"/>
    </location>
</feature>
<dbReference type="Pfam" id="PF03178">
    <property type="entry name" value="CPSF_A"/>
    <property type="match status" value="1"/>
</dbReference>
<evidence type="ECO:0000256" key="3">
    <source>
        <dbReference type="ARBA" id="ARBA00014577"/>
    </source>
</evidence>
<organism evidence="8 9">
    <name type="scientific">Periconia digitata</name>
    <dbReference type="NCBI Taxonomy" id="1303443"/>
    <lineage>
        <taxon>Eukaryota</taxon>
        <taxon>Fungi</taxon>
        <taxon>Dikarya</taxon>
        <taxon>Ascomycota</taxon>
        <taxon>Pezizomycotina</taxon>
        <taxon>Dothideomycetes</taxon>
        <taxon>Pleosporomycetidae</taxon>
        <taxon>Pleosporales</taxon>
        <taxon>Massarineae</taxon>
        <taxon>Periconiaceae</taxon>
        <taxon>Periconia</taxon>
    </lineage>
</organism>
<dbReference type="Gene3D" id="1.10.150.910">
    <property type="match status" value="1"/>
</dbReference>
<evidence type="ECO:0000259" key="6">
    <source>
        <dbReference type="Pfam" id="PF10433"/>
    </source>
</evidence>
<evidence type="ECO:0000256" key="4">
    <source>
        <dbReference type="ARBA" id="ARBA00023242"/>
    </source>
</evidence>
<reference evidence="8" key="1">
    <citation type="submission" date="2023-01" db="EMBL/GenBank/DDBJ databases">
        <authorList>
            <person name="Van Ghelder C."/>
            <person name="Rancurel C."/>
        </authorList>
    </citation>
    <scope>NUCLEOTIDE SEQUENCE</scope>
    <source>
        <strain evidence="8">CNCM I-4278</strain>
    </source>
</reference>
<dbReference type="GO" id="GO:0005634">
    <property type="term" value="C:nucleus"/>
    <property type="evidence" value="ECO:0007669"/>
    <property type="project" value="UniProtKB-SubCell"/>
</dbReference>
<dbReference type="FunFam" id="2.130.10.10:FF:000592">
    <property type="entry name" value="UV-damaged DNA binding protein"/>
    <property type="match status" value="1"/>
</dbReference>
<dbReference type="InterPro" id="IPR058543">
    <property type="entry name" value="Beta-prop_RSE1/DDB1/CPSF1_2nd"/>
</dbReference>
<evidence type="ECO:0000256" key="1">
    <source>
        <dbReference type="ARBA" id="ARBA00004123"/>
    </source>
</evidence>